<dbReference type="SUPFAM" id="SSF51338">
    <property type="entry name" value="Composite domain of metallo-dependent hydrolases"/>
    <property type="match status" value="1"/>
</dbReference>
<dbReference type="GO" id="GO:0009039">
    <property type="term" value="F:urease activity"/>
    <property type="evidence" value="ECO:0007669"/>
    <property type="project" value="UniProtKB-EC"/>
</dbReference>
<organism evidence="6 7">
    <name type="scientific">Citrobacter koseri</name>
    <name type="common">Citrobacter diversus</name>
    <dbReference type="NCBI Taxonomy" id="545"/>
    <lineage>
        <taxon>Bacteria</taxon>
        <taxon>Pseudomonadati</taxon>
        <taxon>Pseudomonadota</taxon>
        <taxon>Gammaproteobacteria</taxon>
        <taxon>Enterobacterales</taxon>
        <taxon>Enterobacteriaceae</taxon>
        <taxon>Citrobacter</taxon>
    </lineage>
</organism>
<dbReference type="InterPro" id="IPR011612">
    <property type="entry name" value="Urease_alpha_N_dom"/>
</dbReference>
<dbReference type="EMBL" id="UAVY01000007">
    <property type="protein sequence ID" value="SQB37524.1"/>
    <property type="molecule type" value="Genomic_DNA"/>
</dbReference>
<accession>A0A2X2WAV9</accession>
<dbReference type="Gene3D" id="2.30.40.10">
    <property type="entry name" value="Urease, subunit C, domain 1"/>
    <property type="match status" value="1"/>
</dbReference>
<gene>
    <name evidence="6" type="primary">ureC_3</name>
    <name evidence="6" type="ORF">NCTC10786_04281</name>
</gene>
<dbReference type="PANTHER" id="PTHR33569:SF1">
    <property type="entry name" value="UREASE"/>
    <property type="match status" value="1"/>
</dbReference>
<dbReference type="PANTHER" id="PTHR33569">
    <property type="entry name" value="UREASE"/>
    <property type="match status" value="1"/>
</dbReference>
<dbReference type="GO" id="GO:0046872">
    <property type="term" value="F:metal ion binding"/>
    <property type="evidence" value="ECO:0007669"/>
    <property type="project" value="UniProtKB-KW"/>
</dbReference>
<dbReference type="Proteomes" id="UP000251584">
    <property type="component" value="Unassembled WGS sequence"/>
</dbReference>
<feature type="domain" description="Urease alpha-subunit N-terminal" evidence="5">
    <location>
        <begin position="3"/>
        <end position="80"/>
    </location>
</feature>
<reference evidence="6 7" key="1">
    <citation type="submission" date="2018-06" db="EMBL/GenBank/DDBJ databases">
        <authorList>
            <consortium name="Pathogen Informatics"/>
            <person name="Doyle S."/>
        </authorList>
    </citation>
    <scope>NUCLEOTIDE SEQUENCE [LARGE SCALE GENOMIC DNA]</scope>
    <source>
        <strain evidence="6 7">NCTC10786</strain>
    </source>
</reference>
<dbReference type="Pfam" id="PF00449">
    <property type="entry name" value="Urease_alpha"/>
    <property type="match status" value="1"/>
</dbReference>
<evidence type="ECO:0000259" key="5">
    <source>
        <dbReference type="Pfam" id="PF00449"/>
    </source>
</evidence>
<evidence type="ECO:0000256" key="3">
    <source>
        <dbReference type="ARBA" id="ARBA00047778"/>
    </source>
</evidence>
<feature type="region of interest" description="Disordered" evidence="4">
    <location>
        <begin position="80"/>
        <end position="100"/>
    </location>
</feature>
<evidence type="ECO:0000256" key="4">
    <source>
        <dbReference type="SAM" id="MobiDB-lite"/>
    </source>
</evidence>
<keyword evidence="2 6" id="KW-0378">Hydrolase</keyword>
<evidence type="ECO:0000313" key="6">
    <source>
        <dbReference type="EMBL" id="SQB37524.1"/>
    </source>
</evidence>
<evidence type="ECO:0000256" key="2">
    <source>
        <dbReference type="ARBA" id="ARBA00022801"/>
    </source>
</evidence>
<dbReference type="AlphaFoldDB" id="A0A2X2WAV9"/>
<keyword evidence="1" id="KW-0479">Metal-binding</keyword>
<name>A0A2X2WAV9_CITKO</name>
<dbReference type="InterPro" id="IPR050069">
    <property type="entry name" value="Urease_subunit"/>
</dbReference>
<dbReference type="InterPro" id="IPR011059">
    <property type="entry name" value="Metal-dep_hydrolase_composite"/>
</dbReference>
<protein>
    <submittedName>
        <fullName evidence="6">Urease subunit alpha</fullName>
        <ecNumber evidence="6">3.5.1.5</ecNumber>
    </submittedName>
</protein>
<comment type="catalytic activity">
    <reaction evidence="3">
        <text>urea + 2 H2O + H(+) = hydrogencarbonate + 2 NH4(+)</text>
        <dbReference type="Rhea" id="RHEA:20557"/>
        <dbReference type="ChEBI" id="CHEBI:15377"/>
        <dbReference type="ChEBI" id="CHEBI:15378"/>
        <dbReference type="ChEBI" id="CHEBI:16199"/>
        <dbReference type="ChEBI" id="CHEBI:17544"/>
        <dbReference type="ChEBI" id="CHEBI:28938"/>
        <dbReference type="EC" id="3.5.1.5"/>
    </reaction>
</comment>
<dbReference type="EC" id="3.5.1.5" evidence="6"/>
<evidence type="ECO:0000313" key="7">
    <source>
        <dbReference type="Proteomes" id="UP000251584"/>
    </source>
</evidence>
<evidence type="ECO:0000256" key="1">
    <source>
        <dbReference type="ARBA" id="ARBA00022723"/>
    </source>
</evidence>
<sequence>MTEISRQAYADMFGPTTGDRVRLADTELWIEVENDLTTYGEEVKFGGGKVIRDGMGQGQMRARACVDLVITNTLIVDHWGDRQGGHRHQRRQDLRHRQSR</sequence>
<proteinExistence type="predicted"/>
<feature type="compositionally biased region" description="Basic and acidic residues" evidence="4">
    <location>
        <begin position="91"/>
        <end position="100"/>
    </location>
</feature>